<reference evidence="3" key="1">
    <citation type="journal article" date="2019" name="Int. J. Syst. Evol. Microbiol.">
        <title>The Global Catalogue of Microorganisms (GCM) 10K type strain sequencing project: providing services to taxonomists for standard genome sequencing and annotation.</title>
        <authorList>
            <consortium name="The Broad Institute Genomics Platform"/>
            <consortium name="The Broad Institute Genome Sequencing Center for Infectious Disease"/>
            <person name="Wu L."/>
            <person name="Ma J."/>
        </authorList>
    </citation>
    <scope>NUCLEOTIDE SEQUENCE [LARGE SCALE GENOMIC DNA]</scope>
    <source>
        <strain evidence="3">JCM 10425</strain>
    </source>
</reference>
<dbReference type="Pfam" id="PF12680">
    <property type="entry name" value="SnoaL_2"/>
    <property type="match status" value="1"/>
</dbReference>
<comment type="caution">
    <text evidence="2">The sequence shown here is derived from an EMBL/GenBank/DDBJ whole genome shotgun (WGS) entry which is preliminary data.</text>
</comment>
<accession>A0ABP3E5B0</accession>
<dbReference type="SUPFAM" id="SSF54427">
    <property type="entry name" value="NTF2-like"/>
    <property type="match status" value="1"/>
</dbReference>
<dbReference type="InterPro" id="IPR032710">
    <property type="entry name" value="NTF2-like_dom_sf"/>
</dbReference>
<dbReference type="InterPro" id="IPR037401">
    <property type="entry name" value="SnoaL-like"/>
</dbReference>
<dbReference type="RefSeq" id="WP_344650625.1">
    <property type="nucleotide sequence ID" value="NZ_BAAAGX010000016.1"/>
</dbReference>
<gene>
    <name evidence="2" type="ORF">GCM10009539_42620</name>
</gene>
<protein>
    <recommendedName>
        <fullName evidence="1">SnoaL-like domain-containing protein</fullName>
    </recommendedName>
</protein>
<proteinExistence type="predicted"/>
<dbReference type="EMBL" id="BAAAGX010000016">
    <property type="protein sequence ID" value="GAA0252922.1"/>
    <property type="molecule type" value="Genomic_DNA"/>
</dbReference>
<feature type="domain" description="SnoaL-like" evidence="1">
    <location>
        <begin position="14"/>
        <end position="118"/>
    </location>
</feature>
<keyword evidence="3" id="KW-1185">Reference proteome</keyword>
<organism evidence="2 3">
    <name type="scientific">Cryptosporangium japonicum</name>
    <dbReference type="NCBI Taxonomy" id="80872"/>
    <lineage>
        <taxon>Bacteria</taxon>
        <taxon>Bacillati</taxon>
        <taxon>Actinomycetota</taxon>
        <taxon>Actinomycetes</taxon>
        <taxon>Cryptosporangiales</taxon>
        <taxon>Cryptosporangiaceae</taxon>
        <taxon>Cryptosporangium</taxon>
    </lineage>
</organism>
<evidence type="ECO:0000259" key="1">
    <source>
        <dbReference type="Pfam" id="PF12680"/>
    </source>
</evidence>
<dbReference type="Gene3D" id="3.10.450.50">
    <property type="match status" value="1"/>
</dbReference>
<sequence length="129" mass="14000">MDTEAMYQRYVLAGAIRRDPGAVAELFTADGVLESPLVPAGHPFPPRLAGRDAIRRGLADYYARSTPRGGTVDGERSSLVLHHAGPDTLIAELDAAFTDAPPVSMVQVFRFRDGLIAHLRDYFHPDALG</sequence>
<name>A0ABP3E5B0_9ACTN</name>
<dbReference type="Proteomes" id="UP001500967">
    <property type="component" value="Unassembled WGS sequence"/>
</dbReference>
<evidence type="ECO:0000313" key="2">
    <source>
        <dbReference type="EMBL" id="GAA0252922.1"/>
    </source>
</evidence>
<evidence type="ECO:0000313" key="3">
    <source>
        <dbReference type="Proteomes" id="UP001500967"/>
    </source>
</evidence>